<dbReference type="InterPro" id="IPR029476">
    <property type="entry name" value="DNase_NucA_NucB"/>
</dbReference>
<accession>A0A9W6MFL3</accession>
<dbReference type="Pfam" id="PF14040">
    <property type="entry name" value="DNase_NucA_NucB"/>
    <property type="match status" value="1"/>
</dbReference>
<dbReference type="RefSeq" id="WP_271220347.1">
    <property type="nucleotide sequence ID" value="NZ_BAAAVD010000053.1"/>
</dbReference>
<reference evidence="2" key="1">
    <citation type="journal article" date="2014" name="Int. J. Syst. Evol. Microbiol.">
        <title>Complete genome sequence of Corynebacterium casei LMG S-19264T (=DSM 44701T), isolated from a smear-ripened cheese.</title>
        <authorList>
            <consortium name="US DOE Joint Genome Institute (JGI-PGF)"/>
            <person name="Walter F."/>
            <person name="Albersmeier A."/>
            <person name="Kalinowski J."/>
            <person name="Ruckert C."/>
        </authorList>
    </citation>
    <scope>NUCLEOTIDE SEQUENCE</scope>
    <source>
        <strain evidence="2">VKM Ac-2007</strain>
    </source>
</reference>
<reference evidence="2" key="2">
    <citation type="submission" date="2023-01" db="EMBL/GenBank/DDBJ databases">
        <authorList>
            <person name="Sun Q."/>
            <person name="Evtushenko L."/>
        </authorList>
    </citation>
    <scope>NUCLEOTIDE SEQUENCE</scope>
    <source>
        <strain evidence="2">VKM Ac-2007</strain>
    </source>
</reference>
<proteinExistence type="predicted"/>
<name>A0A9W6MFL3_9ACTN</name>
<sequence length="78" mass="8669">MPEKYKTWPGGGITAGIGNSCDEYPFAGTVQGAANAKGHFLLRTLNHKQNVDRDHVLRSFYAHYRVGADDQLWVPIIP</sequence>
<evidence type="ECO:0000313" key="2">
    <source>
        <dbReference type="EMBL" id="GLK11998.1"/>
    </source>
</evidence>
<feature type="domain" description="Deoxyribonuclease NucA/NucB" evidence="1">
    <location>
        <begin position="16"/>
        <end position="71"/>
    </location>
</feature>
<dbReference type="EMBL" id="BSEV01000014">
    <property type="protein sequence ID" value="GLK11998.1"/>
    <property type="molecule type" value="Genomic_DNA"/>
</dbReference>
<protein>
    <recommendedName>
        <fullName evidence="1">Deoxyribonuclease NucA/NucB domain-containing protein</fullName>
    </recommendedName>
</protein>
<comment type="caution">
    <text evidence="2">The sequence shown here is derived from an EMBL/GenBank/DDBJ whole genome shotgun (WGS) entry which is preliminary data.</text>
</comment>
<gene>
    <name evidence="2" type="ORF">GCM10017600_54060</name>
</gene>
<organism evidence="2 3">
    <name type="scientific">Streptosporangium carneum</name>
    <dbReference type="NCBI Taxonomy" id="47481"/>
    <lineage>
        <taxon>Bacteria</taxon>
        <taxon>Bacillati</taxon>
        <taxon>Actinomycetota</taxon>
        <taxon>Actinomycetes</taxon>
        <taxon>Streptosporangiales</taxon>
        <taxon>Streptosporangiaceae</taxon>
        <taxon>Streptosporangium</taxon>
    </lineage>
</organism>
<dbReference type="Proteomes" id="UP001143474">
    <property type="component" value="Unassembled WGS sequence"/>
</dbReference>
<evidence type="ECO:0000259" key="1">
    <source>
        <dbReference type="Pfam" id="PF14040"/>
    </source>
</evidence>
<keyword evidence="3" id="KW-1185">Reference proteome</keyword>
<evidence type="ECO:0000313" key="3">
    <source>
        <dbReference type="Proteomes" id="UP001143474"/>
    </source>
</evidence>
<dbReference type="AlphaFoldDB" id="A0A9W6MFL3"/>